<organism evidence="6 7">
    <name type="scientific">Amblyomma americanum</name>
    <name type="common">Lone star tick</name>
    <dbReference type="NCBI Taxonomy" id="6943"/>
    <lineage>
        <taxon>Eukaryota</taxon>
        <taxon>Metazoa</taxon>
        <taxon>Ecdysozoa</taxon>
        <taxon>Arthropoda</taxon>
        <taxon>Chelicerata</taxon>
        <taxon>Arachnida</taxon>
        <taxon>Acari</taxon>
        <taxon>Parasitiformes</taxon>
        <taxon>Ixodida</taxon>
        <taxon>Ixodoidea</taxon>
        <taxon>Ixodidae</taxon>
        <taxon>Amblyomminae</taxon>
        <taxon>Amblyomma</taxon>
    </lineage>
</organism>
<protein>
    <recommendedName>
        <fullName evidence="5">Platelet-derived growth factor (PDGF) family profile domain-containing protein</fullName>
    </recommendedName>
</protein>
<dbReference type="SMART" id="SM00141">
    <property type="entry name" value="PDGF"/>
    <property type="match status" value="1"/>
</dbReference>
<comment type="similarity">
    <text evidence="1 4">Belongs to the PDGF/VEGF growth factor family.</text>
</comment>
<dbReference type="GO" id="GO:0070851">
    <property type="term" value="F:growth factor receptor binding"/>
    <property type="evidence" value="ECO:0007669"/>
    <property type="project" value="TreeGrafter"/>
</dbReference>
<evidence type="ECO:0000313" key="6">
    <source>
        <dbReference type="EMBL" id="KAK8771101.1"/>
    </source>
</evidence>
<dbReference type="PROSITE" id="PS50278">
    <property type="entry name" value="PDGF_2"/>
    <property type="match status" value="1"/>
</dbReference>
<dbReference type="GO" id="GO:0051781">
    <property type="term" value="P:positive regulation of cell division"/>
    <property type="evidence" value="ECO:0007669"/>
    <property type="project" value="UniProtKB-KW"/>
</dbReference>
<proteinExistence type="inferred from homology"/>
<evidence type="ECO:0000259" key="5">
    <source>
        <dbReference type="PROSITE" id="PS50278"/>
    </source>
</evidence>
<dbReference type="Pfam" id="PF00341">
    <property type="entry name" value="PDGF"/>
    <property type="match status" value="1"/>
</dbReference>
<feature type="domain" description="Platelet-derived growth factor (PDGF) family profile" evidence="5">
    <location>
        <begin position="88"/>
        <end position="168"/>
    </location>
</feature>
<evidence type="ECO:0000256" key="4">
    <source>
        <dbReference type="RuleBase" id="RU003818"/>
    </source>
</evidence>
<evidence type="ECO:0000256" key="3">
    <source>
        <dbReference type="ARBA" id="ARBA00023246"/>
    </source>
</evidence>
<dbReference type="GO" id="GO:0008083">
    <property type="term" value="F:growth factor activity"/>
    <property type="evidence" value="ECO:0007669"/>
    <property type="project" value="UniProtKB-KW"/>
</dbReference>
<dbReference type="PANTHER" id="PTHR11633">
    <property type="entry name" value="PLATELET-DERIVED GROWTH FACTOR"/>
    <property type="match status" value="1"/>
</dbReference>
<name>A0AAQ4E8M4_AMBAM</name>
<dbReference type="InterPro" id="IPR000072">
    <property type="entry name" value="PDGF/VEGF_dom"/>
</dbReference>
<comment type="caution">
    <text evidence="6">The sequence shown here is derived from an EMBL/GenBank/DDBJ whole genome shotgun (WGS) entry which is preliminary data.</text>
</comment>
<dbReference type="GO" id="GO:0008284">
    <property type="term" value="P:positive regulation of cell population proliferation"/>
    <property type="evidence" value="ECO:0007669"/>
    <property type="project" value="TreeGrafter"/>
</dbReference>
<dbReference type="SUPFAM" id="SSF57501">
    <property type="entry name" value="Cystine-knot cytokines"/>
    <property type="match status" value="1"/>
</dbReference>
<gene>
    <name evidence="6" type="ORF">V5799_025655</name>
</gene>
<dbReference type="PANTHER" id="PTHR11633:SF1">
    <property type="entry name" value="LD28763P"/>
    <property type="match status" value="1"/>
</dbReference>
<dbReference type="Proteomes" id="UP001321473">
    <property type="component" value="Unassembled WGS sequence"/>
</dbReference>
<accession>A0AAQ4E8M4</accession>
<dbReference type="EMBL" id="JARKHS020020126">
    <property type="protein sequence ID" value="KAK8771101.1"/>
    <property type="molecule type" value="Genomic_DNA"/>
</dbReference>
<dbReference type="Gene3D" id="2.10.90.10">
    <property type="entry name" value="Cystine-knot cytokines"/>
    <property type="match status" value="1"/>
</dbReference>
<evidence type="ECO:0000313" key="7">
    <source>
        <dbReference type="Proteomes" id="UP001321473"/>
    </source>
</evidence>
<keyword evidence="7" id="KW-1185">Reference proteome</keyword>
<sequence length="228" mass="25215">MRGVQNLTDFVSQFLEGYRTYQEALQDPPPVAPLHIAYIYEGHADATVVDGFEGQPSILGKKGPVGGSSASLPNPEPGTCLPSKQLVEFPKPTDPSIILWPPCTRIPRCGGCCPSTILKCAPIKSSNVTFKVIKAQYPEPGASKFNFVGHEVVTLEKHDKCSCECKERPADCNALQEYHECRCVCRNNHEMASCNGAAMVWDHRDCRCKCRDYAECSTGFYFNTRSCR</sequence>
<evidence type="ECO:0000256" key="1">
    <source>
        <dbReference type="ARBA" id="ARBA00006686"/>
    </source>
</evidence>
<dbReference type="GO" id="GO:0005615">
    <property type="term" value="C:extracellular space"/>
    <property type="evidence" value="ECO:0007669"/>
    <property type="project" value="TreeGrafter"/>
</dbReference>
<dbReference type="AlphaFoldDB" id="A0AAQ4E8M4"/>
<dbReference type="GO" id="GO:0016020">
    <property type="term" value="C:membrane"/>
    <property type="evidence" value="ECO:0007669"/>
    <property type="project" value="InterPro"/>
</dbReference>
<evidence type="ECO:0000256" key="2">
    <source>
        <dbReference type="ARBA" id="ARBA00023030"/>
    </source>
</evidence>
<keyword evidence="3" id="KW-0497">Mitogen</keyword>
<reference evidence="6 7" key="1">
    <citation type="journal article" date="2023" name="Arcadia Sci">
        <title>De novo assembly of a long-read Amblyomma americanum tick genome.</title>
        <authorList>
            <person name="Chou S."/>
            <person name="Poskanzer K.E."/>
            <person name="Rollins M."/>
            <person name="Thuy-Boun P.S."/>
        </authorList>
    </citation>
    <scope>NUCLEOTIDE SEQUENCE [LARGE SCALE GENOMIC DNA]</scope>
    <source>
        <strain evidence="6">F_SG_1</strain>
        <tissue evidence="6">Salivary glands</tissue>
    </source>
</reference>
<dbReference type="InterPro" id="IPR029034">
    <property type="entry name" value="Cystine-knot_cytokine"/>
</dbReference>
<keyword evidence="2 4" id="KW-0339">Growth factor</keyword>